<evidence type="ECO:0000313" key="1">
    <source>
        <dbReference type="EMBL" id="HIX67351.1"/>
    </source>
</evidence>
<dbReference type="GO" id="GO:0003677">
    <property type="term" value="F:DNA binding"/>
    <property type="evidence" value="ECO:0007669"/>
    <property type="project" value="UniProtKB-KW"/>
</dbReference>
<name>A0A9D1WV10_9FIRM</name>
<reference evidence="1" key="2">
    <citation type="submission" date="2021-04" db="EMBL/GenBank/DDBJ databases">
        <authorList>
            <person name="Gilroy R."/>
        </authorList>
    </citation>
    <scope>NUCLEOTIDE SEQUENCE</scope>
    <source>
        <strain evidence="1">CHK191-13928</strain>
    </source>
</reference>
<sequence length="65" mass="7728">MSDLKVPRMRTVTEIVEYFKKHDPDTKINQWNVRRMLKAGEIPYEKAGTRYLINLDLFIEKMKGA</sequence>
<protein>
    <submittedName>
        <fullName evidence="1">DNA-binding protein</fullName>
    </submittedName>
</protein>
<accession>A0A9D1WV10</accession>
<organism evidence="1 2">
    <name type="scientific">Candidatus Anaerostipes excrementavium</name>
    <dbReference type="NCBI Taxonomy" id="2838463"/>
    <lineage>
        <taxon>Bacteria</taxon>
        <taxon>Bacillati</taxon>
        <taxon>Bacillota</taxon>
        <taxon>Clostridia</taxon>
        <taxon>Lachnospirales</taxon>
        <taxon>Lachnospiraceae</taxon>
        <taxon>Anaerostipes</taxon>
    </lineage>
</organism>
<evidence type="ECO:0000313" key="2">
    <source>
        <dbReference type="Proteomes" id="UP000886721"/>
    </source>
</evidence>
<reference evidence="1" key="1">
    <citation type="journal article" date="2021" name="PeerJ">
        <title>Extensive microbial diversity within the chicken gut microbiome revealed by metagenomics and culture.</title>
        <authorList>
            <person name="Gilroy R."/>
            <person name="Ravi A."/>
            <person name="Getino M."/>
            <person name="Pursley I."/>
            <person name="Horton D.L."/>
            <person name="Alikhan N.F."/>
            <person name="Baker D."/>
            <person name="Gharbi K."/>
            <person name="Hall N."/>
            <person name="Watson M."/>
            <person name="Adriaenssens E.M."/>
            <person name="Foster-Nyarko E."/>
            <person name="Jarju S."/>
            <person name="Secka A."/>
            <person name="Antonio M."/>
            <person name="Oren A."/>
            <person name="Chaudhuri R.R."/>
            <person name="La Ragione R."/>
            <person name="Hildebrand F."/>
            <person name="Pallen M.J."/>
        </authorList>
    </citation>
    <scope>NUCLEOTIDE SEQUENCE</scope>
    <source>
        <strain evidence="1">CHK191-13928</strain>
    </source>
</reference>
<proteinExistence type="predicted"/>
<dbReference type="EMBL" id="DXEM01000014">
    <property type="protein sequence ID" value="HIX67351.1"/>
    <property type="molecule type" value="Genomic_DNA"/>
</dbReference>
<keyword evidence="1" id="KW-0238">DNA-binding</keyword>
<gene>
    <name evidence="1" type="ORF">H9735_04380</name>
</gene>
<comment type="caution">
    <text evidence="1">The sequence shown here is derived from an EMBL/GenBank/DDBJ whole genome shotgun (WGS) entry which is preliminary data.</text>
</comment>
<dbReference type="AlphaFoldDB" id="A0A9D1WV10"/>
<dbReference type="Proteomes" id="UP000886721">
    <property type="component" value="Unassembled WGS sequence"/>
</dbReference>